<dbReference type="SUPFAM" id="SSF53850">
    <property type="entry name" value="Periplasmic binding protein-like II"/>
    <property type="match status" value="1"/>
</dbReference>
<dbReference type="Pfam" id="PF03401">
    <property type="entry name" value="TctC"/>
    <property type="match status" value="1"/>
</dbReference>
<evidence type="ECO:0000313" key="3">
    <source>
        <dbReference type="EMBL" id="VCU68469.1"/>
    </source>
</evidence>
<dbReference type="OrthoDB" id="8678477at2"/>
<gene>
    <name evidence="3" type="ORF">PIGHUM_00520</name>
</gene>
<dbReference type="InterPro" id="IPR005064">
    <property type="entry name" value="BUG"/>
</dbReference>
<feature type="signal peptide" evidence="2">
    <location>
        <begin position="1"/>
        <end position="23"/>
    </location>
</feature>
<evidence type="ECO:0000256" key="2">
    <source>
        <dbReference type="SAM" id="SignalP"/>
    </source>
</evidence>
<evidence type="ECO:0000256" key="1">
    <source>
        <dbReference type="ARBA" id="ARBA00006987"/>
    </source>
</evidence>
<feature type="chain" id="PRO_5017973805" evidence="2">
    <location>
        <begin position="24"/>
        <end position="334"/>
    </location>
</feature>
<dbReference type="EMBL" id="UWPJ01000005">
    <property type="protein sequence ID" value="VCU68469.1"/>
    <property type="molecule type" value="Genomic_DNA"/>
</dbReference>
<dbReference type="AlphaFoldDB" id="A0A3P4AWN6"/>
<name>A0A3P4AWN6_9BURK</name>
<dbReference type="Proteomes" id="UP000277294">
    <property type="component" value="Unassembled WGS sequence"/>
</dbReference>
<keyword evidence="4" id="KW-1185">Reference proteome</keyword>
<evidence type="ECO:0000313" key="4">
    <source>
        <dbReference type="Proteomes" id="UP000277294"/>
    </source>
</evidence>
<accession>A0A3P4AWN6</accession>
<dbReference type="PIRSF" id="PIRSF017082">
    <property type="entry name" value="YflP"/>
    <property type="match status" value="1"/>
</dbReference>
<dbReference type="PANTHER" id="PTHR42928">
    <property type="entry name" value="TRICARBOXYLATE-BINDING PROTEIN"/>
    <property type="match status" value="1"/>
</dbReference>
<keyword evidence="2" id="KW-0732">Signal</keyword>
<dbReference type="RefSeq" id="WP_124077678.1">
    <property type="nucleotide sequence ID" value="NZ_UWPJ01000005.1"/>
</dbReference>
<sequence length="334" mass="34931">MLKFSTRLAVGTLFAAVATASFAQAPAADDAAAKNALKNGAFRIVAPFPPGGPVDVLSRLLGTGLQHEYGQSAVVDNRPGANGNIGIDMVKRAAGDGHTMLVVPAGNMTINPTLMANLPYDVDKDFTAVAMLAKAPNVVAVFPTVPVKNIQELIALTKSKPGTMAYGSPGVGSGLHLAGELFKEATGADLLHVPYKGTTQALNDALGGQIQVIFGALPTLMPQIQSGKLRALALTGNDRSALMPEIPTLAEAGVKGVNVVSWYGVYVPKSTPANVSGQLARDVTKILNEPATLQTLKAQGLDLSPLRLEEFRKFQADETKTWEKVIKDRGITAG</sequence>
<dbReference type="PANTHER" id="PTHR42928:SF5">
    <property type="entry name" value="BLR1237 PROTEIN"/>
    <property type="match status" value="1"/>
</dbReference>
<reference evidence="3 4" key="1">
    <citation type="submission" date="2018-10" db="EMBL/GenBank/DDBJ databases">
        <authorList>
            <person name="Criscuolo A."/>
        </authorList>
    </citation>
    <scope>NUCLEOTIDE SEQUENCE [LARGE SCALE GENOMIC DNA]</scope>
    <source>
        <strain evidence="3">DnA1</strain>
    </source>
</reference>
<keyword evidence="3" id="KW-0675">Receptor</keyword>
<proteinExistence type="inferred from homology"/>
<dbReference type="CDD" id="cd13578">
    <property type="entry name" value="PBP2_Bug27"/>
    <property type="match status" value="1"/>
</dbReference>
<dbReference type="Gene3D" id="3.40.190.10">
    <property type="entry name" value="Periplasmic binding protein-like II"/>
    <property type="match status" value="1"/>
</dbReference>
<organism evidence="3 4">
    <name type="scientific">Pigmentiphaga humi</name>
    <dbReference type="NCBI Taxonomy" id="2478468"/>
    <lineage>
        <taxon>Bacteria</taxon>
        <taxon>Pseudomonadati</taxon>
        <taxon>Pseudomonadota</taxon>
        <taxon>Betaproteobacteria</taxon>
        <taxon>Burkholderiales</taxon>
        <taxon>Alcaligenaceae</taxon>
        <taxon>Pigmentiphaga</taxon>
    </lineage>
</organism>
<dbReference type="Gene3D" id="3.40.190.150">
    <property type="entry name" value="Bordetella uptake gene, domain 1"/>
    <property type="match status" value="1"/>
</dbReference>
<dbReference type="InterPro" id="IPR042100">
    <property type="entry name" value="Bug_dom1"/>
</dbReference>
<comment type="similarity">
    <text evidence="1">Belongs to the UPF0065 (bug) family.</text>
</comment>
<protein>
    <submittedName>
        <fullName evidence="3">Tripartite tricarboxylate transporter family receptor</fullName>
    </submittedName>
</protein>